<comment type="caution">
    <text evidence="3">The sequence shown here is derived from an EMBL/GenBank/DDBJ whole genome shotgun (WGS) entry which is preliminary data.</text>
</comment>
<protein>
    <submittedName>
        <fullName evidence="3">Uncharacterized protein</fullName>
    </submittedName>
</protein>
<reference evidence="3 4" key="1">
    <citation type="submission" date="2019-04" db="EMBL/GenBank/DDBJ databases">
        <title>Taxonomy of novel Haliea sp. from mangrove soil of West Coast of India.</title>
        <authorList>
            <person name="Verma A."/>
            <person name="Kumar P."/>
            <person name="Krishnamurthi S."/>
        </authorList>
    </citation>
    <scope>NUCLEOTIDE SEQUENCE [LARGE SCALE GENOMIC DNA]</scope>
    <source>
        <strain evidence="3 4">SAOS-164</strain>
    </source>
</reference>
<dbReference type="AlphaFoldDB" id="A0A4Z0LYB0"/>
<organism evidence="3 4">
    <name type="scientific">Mangrovimicrobium sediminis</name>
    <dbReference type="NCBI Taxonomy" id="2562682"/>
    <lineage>
        <taxon>Bacteria</taxon>
        <taxon>Pseudomonadati</taxon>
        <taxon>Pseudomonadota</taxon>
        <taxon>Gammaproteobacteria</taxon>
        <taxon>Cellvibrionales</taxon>
        <taxon>Halieaceae</taxon>
        <taxon>Mangrovimicrobium</taxon>
    </lineage>
</organism>
<keyword evidence="2" id="KW-1133">Transmembrane helix</keyword>
<feature type="region of interest" description="Disordered" evidence="1">
    <location>
        <begin position="78"/>
        <end position="109"/>
    </location>
</feature>
<feature type="compositionally biased region" description="Basic and acidic residues" evidence="1">
    <location>
        <begin position="78"/>
        <end position="95"/>
    </location>
</feature>
<keyword evidence="2" id="KW-0812">Transmembrane</keyword>
<sequence>MLEPVPYPLLHESIVFHSLNISYDLRMVKRASQYPGSLARAGVILQHAGVLVLGLALAILNTFRELFASVEVRQDEERRLHDSDLSGEYNHRTGRLDAGTDPYGWYDDD</sequence>
<evidence type="ECO:0000313" key="4">
    <source>
        <dbReference type="Proteomes" id="UP000298050"/>
    </source>
</evidence>
<accession>A0A4Z0LYB0</accession>
<dbReference type="Proteomes" id="UP000298050">
    <property type="component" value="Unassembled WGS sequence"/>
</dbReference>
<gene>
    <name evidence="3" type="ORF">E4634_15985</name>
</gene>
<dbReference type="OrthoDB" id="7063756at2"/>
<name>A0A4Z0LYB0_9GAMM</name>
<evidence type="ECO:0000256" key="1">
    <source>
        <dbReference type="SAM" id="MobiDB-lite"/>
    </source>
</evidence>
<keyword evidence="2" id="KW-0472">Membrane</keyword>
<dbReference type="EMBL" id="SRLE01000011">
    <property type="protein sequence ID" value="TGD72166.1"/>
    <property type="molecule type" value="Genomic_DNA"/>
</dbReference>
<evidence type="ECO:0000256" key="2">
    <source>
        <dbReference type="SAM" id="Phobius"/>
    </source>
</evidence>
<proteinExistence type="predicted"/>
<evidence type="ECO:0000313" key="3">
    <source>
        <dbReference type="EMBL" id="TGD72166.1"/>
    </source>
</evidence>
<dbReference type="RefSeq" id="WP_135445655.1">
    <property type="nucleotide sequence ID" value="NZ_SRLE01000011.1"/>
</dbReference>
<feature type="transmembrane region" description="Helical" evidence="2">
    <location>
        <begin position="44"/>
        <end position="63"/>
    </location>
</feature>
<keyword evidence="4" id="KW-1185">Reference proteome</keyword>